<accession>A0A451B1I4</accession>
<dbReference type="EMBL" id="CAADFV010000356">
    <property type="protein sequence ID" value="VFK72143.1"/>
    <property type="molecule type" value="Genomic_DNA"/>
</dbReference>
<dbReference type="AlphaFoldDB" id="A0A451B1I4"/>
<protein>
    <submittedName>
        <fullName evidence="1">Uncharacterized protein</fullName>
    </submittedName>
</protein>
<organism evidence="1">
    <name type="scientific">Candidatus Kentrum sp. TUN</name>
    <dbReference type="NCBI Taxonomy" id="2126343"/>
    <lineage>
        <taxon>Bacteria</taxon>
        <taxon>Pseudomonadati</taxon>
        <taxon>Pseudomonadota</taxon>
        <taxon>Gammaproteobacteria</taxon>
        <taxon>Candidatus Kentrum</taxon>
    </lineage>
</organism>
<reference evidence="1" key="1">
    <citation type="submission" date="2019-02" db="EMBL/GenBank/DDBJ databases">
        <authorList>
            <person name="Gruber-Vodicka R. H."/>
            <person name="Seah K. B. B."/>
        </authorList>
    </citation>
    <scope>NUCLEOTIDE SEQUENCE</scope>
    <source>
        <strain evidence="1">BECK_BY2</strain>
    </source>
</reference>
<name>A0A451B1I4_9GAMM</name>
<gene>
    <name evidence="1" type="ORF">BECKTUN1418E_GA0071001_13562</name>
</gene>
<evidence type="ECO:0000313" key="1">
    <source>
        <dbReference type="EMBL" id="VFK72143.1"/>
    </source>
</evidence>
<sequence length="138" mass="15094">MIEPHDCRVALGLVREAVDAGASYRRACEILGSSGFSVPGFGSALFCPRGYVYQPRVAAQQLLWEGNAQRSNPNGVASFPDVLLVPFQTVFSKKGSVFVLEAPFFVMFFLIGDVFSDRVQIGFADRKRTVSALPSKSR</sequence>
<proteinExistence type="predicted"/>